<dbReference type="VEuPathDB" id="FungiDB:TREMEDRAFT_72754"/>
<name>A0A4Q1BPF1_TREME</name>
<feature type="domain" description="HMG box" evidence="3">
    <location>
        <begin position="307"/>
        <end position="369"/>
    </location>
</feature>
<feature type="region of interest" description="Disordered" evidence="2">
    <location>
        <begin position="42"/>
        <end position="120"/>
    </location>
</feature>
<evidence type="ECO:0000256" key="1">
    <source>
        <dbReference type="PROSITE-ProRule" id="PRU00267"/>
    </source>
</evidence>
<comment type="caution">
    <text evidence="4">The sequence shown here is derived from an EMBL/GenBank/DDBJ whole genome shotgun (WGS) entry which is preliminary data.</text>
</comment>
<protein>
    <recommendedName>
        <fullName evidence="3">HMG box domain-containing protein</fullName>
    </recommendedName>
</protein>
<keyword evidence="1" id="KW-0238">DNA-binding</keyword>
<feature type="compositionally biased region" description="Basic and acidic residues" evidence="2">
    <location>
        <begin position="374"/>
        <end position="399"/>
    </location>
</feature>
<dbReference type="InterPro" id="IPR009071">
    <property type="entry name" value="HMG_box_dom"/>
</dbReference>
<dbReference type="SUPFAM" id="SSF47095">
    <property type="entry name" value="HMG-box"/>
    <property type="match status" value="1"/>
</dbReference>
<reference evidence="4 5" key="1">
    <citation type="submission" date="2016-06" db="EMBL/GenBank/DDBJ databases">
        <title>Evolution of pathogenesis and genome organization in the Tremellales.</title>
        <authorList>
            <person name="Cuomo C."/>
            <person name="Litvintseva A."/>
            <person name="Heitman J."/>
            <person name="Chen Y."/>
            <person name="Sun S."/>
            <person name="Springer D."/>
            <person name="Dromer F."/>
            <person name="Young S."/>
            <person name="Zeng Q."/>
            <person name="Chapman S."/>
            <person name="Gujja S."/>
            <person name="Saif S."/>
            <person name="Birren B."/>
        </authorList>
    </citation>
    <scope>NUCLEOTIDE SEQUENCE [LARGE SCALE GENOMIC DNA]</scope>
    <source>
        <strain evidence="4 5">ATCC 28783</strain>
    </source>
</reference>
<dbReference type="GO" id="GO:0003677">
    <property type="term" value="F:DNA binding"/>
    <property type="evidence" value="ECO:0007669"/>
    <property type="project" value="UniProtKB-UniRule"/>
</dbReference>
<feature type="region of interest" description="Disordered" evidence="2">
    <location>
        <begin position="365"/>
        <end position="525"/>
    </location>
</feature>
<feature type="compositionally biased region" description="Low complexity" evidence="2">
    <location>
        <begin position="47"/>
        <end position="56"/>
    </location>
</feature>
<feature type="DNA-binding region" description="HMG box" evidence="1">
    <location>
        <begin position="307"/>
        <end position="369"/>
    </location>
</feature>
<dbReference type="STRING" id="5217.A0A4Q1BPF1"/>
<feature type="region of interest" description="Disordered" evidence="2">
    <location>
        <begin position="1"/>
        <end position="25"/>
    </location>
</feature>
<accession>A0A4Q1BPF1</accession>
<feature type="region of interest" description="Disordered" evidence="2">
    <location>
        <begin position="251"/>
        <end position="328"/>
    </location>
</feature>
<keyword evidence="1" id="KW-0539">Nucleus</keyword>
<feature type="compositionally biased region" description="Basic and acidic residues" evidence="2">
    <location>
        <begin position="271"/>
        <end position="290"/>
    </location>
</feature>
<feature type="compositionally biased region" description="Basic residues" evidence="2">
    <location>
        <begin position="403"/>
        <end position="412"/>
    </location>
</feature>
<evidence type="ECO:0000313" key="4">
    <source>
        <dbReference type="EMBL" id="RXK39761.1"/>
    </source>
</evidence>
<feature type="compositionally biased region" description="Polar residues" evidence="2">
    <location>
        <begin position="430"/>
        <end position="443"/>
    </location>
</feature>
<sequence length="878" mass="96021">MVTSEGTTHKQVVEGSLGGSDPVVLPRRTTRHTAQALQSHIIPPNVPTSTTTPPYTSWDETHGHHQDSPHIGPITTGGQTHQPPPQFLAPHQMHSSTSSPHKTPPTYSPMGPPAPNFSHEGGYFVSPQLFTPSSSYSFPLPSGQSQWGGITEDEGFGTDFDFGEMTEDMSSMVDFDAGDTVSMASASVSMMSRTTAAATSSTISPTKRGKIHTPRPPNAWILYRSDKLKAIAAGEKVAGIDQIMAEMGVVSGSGSGSGEVTSSGPETGFDELSKGSEGEISSKEMDKDKASMPPPALPKRAKGKKGAKEPTEGLLSLGRGKGGRGLPQADISKMISMLWKREGQEVRAEYERRAELRKMEHQEKYPGYKFQPLRRADKIKLREEREREREALRRERDQSRSTGRSRKPKAKTRASTGSPYTVHPPDRQSALASQYLTYDTSDASPGKGFRHGAPGQSVLPREGNTEEQVLRSYPFPMPPGSLPSLRREDHAGNNPFVDIPPPPHTPQSTPYTQPSSTMPSPHLLPSQFQLQTPTQAHPQPQPHVLPPSQGGPIEGENALGRGQMTYVSVAQPYYDPTFGQYTNLEDIQQDYHVVPLMLEIPEGNMLTAAPHELPSDIDPGLMGPGDSPGALAAMWCMIEEEIEDSGPSGLSNEERAVLTPWNSDARQAEDQWIQPSGLNISLSSSAPARYTSVAADVASEYISQNQYSYPYVGSYGSYTEARFDPTQTYLSLPYIHPGEREGPFLPHQPLSPVSWSNATTPRQGHFRTSLSQINTIPQQQQFSQHQQTQHVHPNPEYGSRTISLSAAPPRYVSASAYPPTPLSTESHHLEHFDEAVWEEMPPVSESYVEQDVQTQPRTGPPRGGRRGRIVGMKYDEGK</sequence>
<dbReference type="EMBL" id="SDIL01000027">
    <property type="protein sequence ID" value="RXK39761.1"/>
    <property type="molecule type" value="Genomic_DNA"/>
</dbReference>
<keyword evidence="5" id="KW-1185">Reference proteome</keyword>
<dbReference type="AlphaFoldDB" id="A0A4Q1BPF1"/>
<organism evidence="4 5">
    <name type="scientific">Tremella mesenterica</name>
    <name type="common">Jelly fungus</name>
    <dbReference type="NCBI Taxonomy" id="5217"/>
    <lineage>
        <taxon>Eukaryota</taxon>
        <taxon>Fungi</taxon>
        <taxon>Dikarya</taxon>
        <taxon>Basidiomycota</taxon>
        <taxon>Agaricomycotina</taxon>
        <taxon>Tremellomycetes</taxon>
        <taxon>Tremellales</taxon>
        <taxon>Tremellaceae</taxon>
        <taxon>Tremella</taxon>
    </lineage>
</organism>
<dbReference type="InParanoid" id="A0A4Q1BPF1"/>
<proteinExistence type="predicted"/>
<evidence type="ECO:0000313" key="5">
    <source>
        <dbReference type="Proteomes" id="UP000289152"/>
    </source>
</evidence>
<evidence type="ECO:0000259" key="3">
    <source>
        <dbReference type="PROSITE" id="PS50118"/>
    </source>
</evidence>
<feature type="region of interest" description="Disordered" evidence="2">
    <location>
        <begin position="531"/>
        <end position="550"/>
    </location>
</feature>
<dbReference type="PROSITE" id="PS50118">
    <property type="entry name" value="HMG_BOX_2"/>
    <property type="match status" value="1"/>
</dbReference>
<dbReference type="GO" id="GO:0005634">
    <property type="term" value="C:nucleus"/>
    <property type="evidence" value="ECO:0007669"/>
    <property type="project" value="UniProtKB-UniRule"/>
</dbReference>
<dbReference type="InterPro" id="IPR036910">
    <property type="entry name" value="HMG_box_dom_sf"/>
</dbReference>
<dbReference type="SMART" id="SM00398">
    <property type="entry name" value="HMG"/>
    <property type="match status" value="1"/>
</dbReference>
<dbReference type="CDD" id="cd01389">
    <property type="entry name" value="HMG-box_ROX1-like"/>
    <property type="match status" value="1"/>
</dbReference>
<dbReference type="Gene3D" id="1.10.30.10">
    <property type="entry name" value="High mobility group box domain"/>
    <property type="match status" value="1"/>
</dbReference>
<evidence type="ECO:0000256" key="2">
    <source>
        <dbReference type="SAM" id="MobiDB-lite"/>
    </source>
</evidence>
<dbReference type="OrthoDB" id="6247875at2759"/>
<feature type="compositionally biased region" description="Low complexity" evidence="2">
    <location>
        <begin position="258"/>
        <end position="267"/>
    </location>
</feature>
<gene>
    <name evidence="4" type="ORF">M231_02954</name>
</gene>
<feature type="compositionally biased region" description="Pro residues" evidence="2">
    <location>
        <begin position="102"/>
        <end position="115"/>
    </location>
</feature>
<dbReference type="Proteomes" id="UP000289152">
    <property type="component" value="Unassembled WGS sequence"/>
</dbReference>
<feature type="compositionally biased region" description="Low complexity" evidence="2">
    <location>
        <begin position="506"/>
        <end position="521"/>
    </location>
</feature>
<feature type="compositionally biased region" description="Basic and acidic residues" evidence="2">
    <location>
        <begin position="59"/>
        <end position="68"/>
    </location>
</feature>
<feature type="region of interest" description="Disordered" evidence="2">
    <location>
        <begin position="842"/>
        <end position="878"/>
    </location>
</feature>
<dbReference type="Pfam" id="PF00505">
    <property type="entry name" value="HMG_box"/>
    <property type="match status" value="1"/>
</dbReference>